<sequence length="168" mass="17830">MSLGIWSWILASLFICISAAPSDVSKSAGLPRGVLRGSSENACAKFPCRHGGRCQAAGVGLYTCTCPWKFVGDHCETLYQPCHPNPCRNRGACNRDATQTTYMCTCMHGFTGRDRARSATTRATPIRANMAARVIGVMVTGHTFARVTTGGRGKIASIQTSLASGSPV</sequence>
<dbReference type="Proteomes" id="UP000695022">
    <property type="component" value="Unplaced"/>
</dbReference>
<dbReference type="CDD" id="cd00054">
    <property type="entry name" value="EGF_CA"/>
    <property type="match status" value="1"/>
</dbReference>
<dbReference type="GeneID" id="106804963"/>
<evidence type="ECO:0000256" key="3">
    <source>
        <dbReference type="ARBA" id="ARBA00023157"/>
    </source>
</evidence>
<dbReference type="Gene3D" id="2.10.25.10">
    <property type="entry name" value="Laminin"/>
    <property type="match status" value="2"/>
</dbReference>
<organism evidence="7 8">
    <name type="scientific">Priapulus caudatus</name>
    <name type="common">Priapulid worm</name>
    <dbReference type="NCBI Taxonomy" id="37621"/>
    <lineage>
        <taxon>Eukaryota</taxon>
        <taxon>Metazoa</taxon>
        <taxon>Ecdysozoa</taxon>
        <taxon>Scalidophora</taxon>
        <taxon>Priapulida</taxon>
        <taxon>Priapulimorpha</taxon>
        <taxon>Priapulimorphida</taxon>
        <taxon>Priapulidae</taxon>
        <taxon>Priapulus</taxon>
    </lineage>
</organism>
<keyword evidence="5" id="KW-0732">Signal</keyword>
<feature type="domain" description="EGF-like" evidence="6">
    <location>
        <begin position="78"/>
        <end position="116"/>
    </location>
</feature>
<reference evidence="8" key="1">
    <citation type="submission" date="2025-08" db="UniProtKB">
        <authorList>
            <consortium name="RefSeq"/>
        </authorList>
    </citation>
    <scope>IDENTIFICATION</scope>
</reference>
<dbReference type="RefSeq" id="XP_014661867.1">
    <property type="nucleotide sequence ID" value="XM_014806381.1"/>
</dbReference>
<dbReference type="PROSITE" id="PS50026">
    <property type="entry name" value="EGF_3"/>
    <property type="match status" value="2"/>
</dbReference>
<keyword evidence="7" id="KW-1185">Reference proteome</keyword>
<evidence type="ECO:0000256" key="4">
    <source>
        <dbReference type="PROSITE-ProRule" id="PRU00076"/>
    </source>
</evidence>
<dbReference type="SMART" id="SM00181">
    <property type="entry name" value="EGF"/>
    <property type="match status" value="2"/>
</dbReference>
<comment type="caution">
    <text evidence="4">Lacks conserved residue(s) required for the propagation of feature annotation.</text>
</comment>
<evidence type="ECO:0000313" key="7">
    <source>
        <dbReference type="Proteomes" id="UP000695022"/>
    </source>
</evidence>
<feature type="chain" id="PRO_5047160161" evidence="5">
    <location>
        <begin position="20"/>
        <end position="168"/>
    </location>
</feature>
<dbReference type="PANTHER" id="PTHR24049">
    <property type="entry name" value="CRUMBS FAMILY MEMBER"/>
    <property type="match status" value="1"/>
</dbReference>
<evidence type="ECO:0000256" key="1">
    <source>
        <dbReference type="ARBA" id="ARBA00022536"/>
    </source>
</evidence>
<evidence type="ECO:0000313" key="8">
    <source>
        <dbReference type="RefSeq" id="XP_014661867.1"/>
    </source>
</evidence>
<protein>
    <submittedName>
        <fullName evidence="8">Sushi, nidogen and EGF-like domain-containing protein 1</fullName>
    </submittedName>
</protein>
<evidence type="ECO:0000256" key="2">
    <source>
        <dbReference type="ARBA" id="ARBA00022737"/>
    </source>
</evidence>
<keyword evidence="1 4" id="KW-0245">EGF-like domain</keyword>
<feature type="domain" description="EGF-like" evidence="6">
    <location>
        <begin position="39"/>
        <end position="76"/>
    </location>
</feature>
<dbReference type="InterPro" id="IPR000742">
    <property type="entry name" value="EGF"/>
</dbReference>
<dbReference type="PROSITE" id="PS00022">
    <property type="entry name" value="EGF_1"/>
    <property type="match status" value="1"/>
</dbReference>
<dbReference type="SUPFAM" id="SSF57196">
    <property type="entry name" value="EGF/Laminin"/>
    <property type="match status" value="2"/>
</dbReference>
<feature type="disulfide bond" evidence="4">
    <location>
        <begin position="66"/>
        <end position="75"/>
    </location>
</feature>
<dbReference type="InterPro" id="IPR051022">
    <property type="entry name" value="Notch_Cell-Fate_Det"/>
</dbReference>
<feature type="disulfide bond" evidence="4">
    <location>
        <begin position="87"/>
        <end position="104"/>
    </location>
</feature>
<keyword evidence="2" id="KW-0677">Repeat</keyword>
<accession>A0ABM1DPJ6</accession>
<dbReference type="Pfam" id="PF00008">
    <property type="entry name" value="EGF"/>
    <property type="match status" value="1"/>
</dbReference>
<evidence type="ECO:0000256" key="5">
    <source>
        <dbReference type="SAM" id="SignalP"/>
    </source>
</evidence>
<keyword evidence="3 4" id="KW-1015">Disulfide bond</keyword>
<proteinExistence type="predicted"/>
<gene>
    <name evidence="8" type="primary">LOC106804963</name>
</gene>
<evidence type="ECO:0000259" key="6">
    <source>
        <dbReference type="PROSITE" id="PS50026"/>
    </source>
</evidence>
<name>A0ABM1DPJ6_PRICU</name>
<feature type="signal peptide" evidence="5">
    <location>
        <begin position="1"/>
        <end position="19"/>
    </location>
</feature>